<feature type="transmembrane region" description="Helical" evidence="5">
    <location>
        <begin position="235"/>
        <end position="251"/>
    </location>
</feature>
<name>A0A382B8M2_9ZZZZ</name>
<reference evidence="7" key="1">
    <citation type="submission" date="2018-05" db="EMBL/GenBank/DDBJ databases">
        <authorList>
            <person name="Lanie J.A."/>
            <person name="Ng W.-L."/>
            <person name="Kazmierczak K.M."/>
            <person name="Andrzejewski T.M."/>
            <person name="Davidsen T.M."/>
            <person name="Wayne K.J."/>
            <person name="Tettelin H."/>
            <person name="Glass J.I."/>
            <person name="Rusch D."/>
            <person name="Podicherti R."/>
            <person name="Tsui H.-C.T."/>
            <person name="Winkler M.E."/>
        </authorList>
    </citation>
    <scope>NUCLEOTIDE SEQUENCE</scope>
</reference>
<organism evidence="7">
    <name type="scientific">marine metagenome</name>
    <dbReference type="NCBI Taxonomy" id="408172"/>
    <lineage>
        <taxon>unclassified sequences</taxon>
        <taxon>metagenomes</taxon>
        <taxon>ecological metagenomes</taxon>
    </lineage>
</organism>
<keyword evidence="4 5" id="KW-0472">Membrane</keyword>
<evidence type="ECO:0000256" key="2">
    <source>
        <dbReference type="ARBA" id="ARBA00022692"/>
    </source>
</evidence>
<feature type="transmembrane region" description="Helical" evidence="5">
    <location>
        <begin position="165"/>
        <end position="191"/>
    </location>
</feature>
<dbReference type="PANTHER" id="PTHR31102:SF1">
    <property type="entry name" value="CATION_H+ EXCHANGER DOMAIN-CONTAINING PROTEIN"/>
    <property type="match status" value="1"/>
</dbReference>
<sequence>MIFSLSILTVLSLIFAKLFEKARLPGLIGMILAGICIGNFSRQYFIAITDNQEFEHFEWIFVTQNVFEISPELRNLALIIILFRAGLGISRENLNKIGIPALKMSLIPGLFEALVVMISAHYFLNLSFKETSLLAFVIAAVSPAVIVPAMLRLKEKGVGNKNDVPTLVLASASIDDLVAITLFGVCLSFNLDAGNNSIAAALIKTPVMIITAIIIGLLFGSFIVKLNRMIQLRSTYKLIFLLILGIFLFHYEKFSPLPFSSLLSVMVMAYQIREKDKAFSEVLSKKFNSLWGFAELLLFSLIGAEVDVYLAFEIGSWGLVIFVLGLLGRSAGVLISLLGSIFNKKERIFCVIAYLPKATVQAAIGGVALAAGIGSGNLILSMAVLSILVTAPVGSIAIRIWAEKLLA</sequence>
<dbReference type="Gene3D" id="1.20.1530.20">
    <property type="match status" value="1"/>
</dbReference>
<evidence type="ECO:0000256" key="4">
    <source>
        <dbReference type="ARBA" id="ARBA00023136"/>
    </source>
</evidence>
<dbReference type="EMBL" id="UINC01028702">
    <property type="protein sequence ID" value="SVB10160.1"/>
    <property type="molecule type" value="Genomic_DNA"/>
</dbReference>
<dbReference type="Pfam" id="PF00999">
    <property type="entry name" value="Na_H_Exchanger"/>
    <property type="match status" value="1"/>
</dbReference>
<feature type="domain" description="Cation/H+ exchanger transmembrane" evidence="6">
    <location>
        <begin position="11"/>
        <end position="403"/>
    </location>
</feature>
<keyword evidence="2 5" id="KW-0812">Transmembrane</keyword>
<gene>
    <name evidence="7" type="ORF">METZ01_LOCUS163014</name>
</gene>
<accession>A0A382B8M2</accession>
<dbReference type="GO" id="GO:0016020">
    <property type="term" value="C:membrane"/>
    <property type="evidence" value="ECO:0007669"/>
    <property type="project" value="UniProtKB-SubCell"/>
</dbReference>
<dbReference type="PANTHER" id="PTHR31102">
    <property type="match status" value="1"/>
</dbReference>
<feature type="transmembrane region" description="Helical" evidence="5">
    <location>
        <begin position="354"/>
        <end position="373"/>
    </location>
</feature>
<feature type="transmembrane region" description="Helical" evidence="5">
    <location>
        <begin position="293"/>
        <end position="312"/>
    </location>
</feature>
<dbReference type="GO" id="GO:0015297">
    <property type="term" value="F:antiporter activity"/>
    <property type="evidence" value="ECO:0007669"/>
    <property type="project" value="InterPro"/>
</dbReference>
<comment type="subcellular location">
    <subcellularLocation>
        <location evidence="1">Membrane</location>
        <topology evidence="1">Multi-pass membrane protein</topology>
    </subcellularLocation>
</comment>
<evidence type="ECO:0000256" key="5">
    <source>
        <dbReference type="SAM" id="Phobius"/>
    </source>
</evidence>
<evidence type="ECO:0000256" key="1">
    <source>
        <dbReference type="ARBA" id="ARBA00004141"/>
    </source>
</evidence>
<evidence type="ECO:0000313" key="7">
    <source>
        <dbReference type="EMBL" id="SVB10160.1"/>
    </source>
</evidence>
<dbReference type="InterPro" id="IPR051843">
    <property type="entry name" value="CPA1_transporter"/>
</dbReference>
<feature type="transmembrane region" description="Helical" evidence="5">
    <location>
        <begin position="379"/>
        <end position="402"/>
    </location>
</feature>
<evidence type="ECO:0000256" key="3">
    <source>
        <dbReference type="ARBA" id="ARBA00022989"/>
    </source>
</evidence>
<dbReference type="InterPro" id="IPR038770">
    <property type="entry name" value="Na+/solute_symporter_sf"/>
</dbReference>
<proteinExistence type="predicted"/>
<dbReference type="InterPro" id="IPR006153">
    <property type="entry name" value="Cation/H_exchanger_TM"/>
</dbReference>
<feature type="transmembrane region" description="Helical" evidence="5">
    <location>
        <begin position="106"/>
        <end position="127"/>
    </location>
</feature>
<dbReference type="AlphaFoldDB" id="A0A382B8M2"/>
<feature type="transmembrane region" description="Helical" evidence="5">
    <location>
        <begin position="133"/>
        <end position="153"/>
    </location>
</feature>
<dbReference type="GO" id="GO:1902600">
    <property type="term" value="P:proton transmembrane transport"/>
    <property type="evidence" value="ECO:0007669"/>
    <property type="project" value="InterPro"/>
</dbReference>
<protein>
    <recommendedName>
        <fullName evidence="6">Cation/H+ exchanger transmembrane domain-containing protein</fullName>
    </recommendedName>
</protein>
<keyword evidence="3 5" id="KW-1133">Transmembrane helix</keyword>
<feature type="transmembrane region" description="Helical" evidence="5">
    <location>
        <begin position="197"/>
        <end position="223"/>
    </location>
</feature>
<evidence type="ECO:0000259" key="6">
    <source>
        <dbReference type="Pfam" id="PF00999"/>
    </source>
</evidence>
<feature type="transmembrane region" description="Helical" evidence="5">
    <location>
        <begin position="318"/>
        <end position="342"/>
    </location>
</feature>